<dbReference type="AlphaFoldDB" id="A0A853F7V1"/>
<organism evidence="11 12">
    <name type="scientific">Allopusillimonas soli</name>
    <dbReference type="NCBI Taxonomy" id="659016"/>
    <lineage>
        <taxon>Bacteria</taxon>
        <taxon>Pseudomonadati</taxon>
        <taxon>Pseudomonadota</taxon>
        <taxon>Betaproteobacteria</taxon>
        <taxon>Burkholderiales</taxon>
        <taxon>Alcaligenaceae</taxon>
        <taxon>Allopusillimonas</taxon>
    </lineage>
</organism>
<evidence type="ECO:0000256" key="9">
    <source>
        <dbReference type="RuleBase" id="RU369079"/>
    </source>
</evidence>
<comment type="caution">
    <text evidence="9">Lacks conserved residue(s) required for the propagation of feature annotation.</text>
</comment>
<accession>A0A853F7V1</accession>
<keyword evidence="12" id="KW-1185">Reference proteome</keyword>
<comment type="subunit">
    <text evidence="9">The complex comprises the extracytoplasmic solute receptor protein and the two transmembrane proteins.</text>
</comment>
<dbReference type="InterPro" id="IPR007387">
    <property type="entry name" value="TRAP_DctQ"/>
</dbReference>
<dbReference type="GO" id="GO:0005886">
    <property type="term" value="C:plasma membrane"/>
    <property type="evidence" value="ECO:0007669"/>
    <property type="project" value="UniProtKB-SubCell"/>
</dbReference>
<dbReference type="InterPro" id="IPR055348">
    <property type="entry name" value="DctQ"/>
</dbReference>
<dbReference type="EMBL" id="JACCEW010000001">
    <property type="protein sequence ID" value="NYT36049.1"/>
    <property type="molecule type" value="Genomic_DNA"/>
</dbReference>
<evidence type="ECO:0000256" key="3">
    <source>
        <dbReference type="ARBA" id="ARBA00022475"/>
    </source>
</evidence>
<evidence type="ECO:0000313" key="11">
    <source>
        <dbReference type="EMBL" id="NYT36049.1"/>
    </source>
</evidence>
<keyword evidence="4 9" id="KW-0997">Cell inner membrane</keyword>
<gene>
    <name evidence="11" type="ORF">H0A68_04125</name>
</gene>
<keyword evidence="7 9" id="KW-0472">Membrane</keyword>
<evidence type="ECO:0000256" key="6">
    <source>
        <dbReference type="ARBA" id="ARBA00022989"/>
    </source>
</evidence>
<evidence type="ECO:0000256" key="8">
    <source>
        <dbReference type="ARBA" id="ARBA00038436"/>
    </source>
</evidence>
<dbReference type="GO" id="GO:0022857">
    <property type="term" value="F:transmembrane transporter activity"/>
    <property type="evidence" value="ECO:0007669"/>
    <property type="project" value="UniProtKB-UniRule"/>
</dbReference>
<feature type="domain" description="Tripartite ATP-independent periplasmic transporters DctQ component" evidence="10">
    <location>
        <begin position="23"/>
        <end position="149"/>
    </location>
</feature>
<feature type="transmembrane region" description="Helical" evidence="9">
    <location>
        <begin position="127"/>
        <end position="147"/>
    </location>
</feature>
<dbReference type="GO" id="GO:0015740">
    <property type="term" value="P:C4-dicarboxylate transport"/>
    <property type="evidence" value="ECO:0007669"/>
    <property type="project" value="TreeGrafter"/>
</dbReference>
<evidence type="ECO:0000256" key="7">
    <source>
        <dbReference type="ARBA" id="ARBA00023136"/>
    </source>
</evidence>
<evidence type="ECO:0000256" key="5">
    <source>
        <dbReference type="ARBA" id="ARBA00022692"/>
    </source>
</evidence>
<name>A0A853F7V1_9BURK</name>
<protein>
    <recommendedName>
        <fullName evidence="9">TRAP transporter small permease protein</fullName>
    </recommendedName>
</protein>
<keyword evidence="3" id="KW-1003">Cell membrane</keyword>
<comment type="subcellular location">
    <subcellularLocation>
        <location evidence="1 9">Cell inner membrane</location>
        <topology evidence="1 9">Multi-pass membrane protein</topology>
    </subcellularLocation>
</comment>
<reference evidence="11 12" key="1">
    <citation type="submission" date="2020-07" db="EMBL/GenBank/DDBJ databases">
        <title>Taxonomic revisions and descriptions of new bacterial species based on genomic comparisons in the high-G+C-content subgroup of the family Alcaligenaceae.</title>
        <authorList>
            <person name="Szabo A."/>
            <person name="Felfoldi T."/>
        </authorList>
    </citation>
    <scope>NUCLEOTIDE SEQUENCE [LARGE SCALE GENOMIC DNA]</scope>
    <source>
        <strain evidence="11 12">DSM 25264</strain>
    </source>
</reference>
<keyword evidence="5 9" id="KW-0812">Transmembrane</keyword>
<sequence>MRRLDRFITAALKLITVLSLCGMSLLTVVDASGRYLLNRPVSGTVELVELMMVAVIFSSIPLMTRARGHITVDSFSHFMSPGVLRAQDTVAALVATVVSGFLAWVTLHKAASTANYGDMTALLHIPLAPFVYFMAGLLALDAVYQLLNVFIAPSSPAPSPSTHD</sequence>
<comment type="caution">
    <text evidence="11">The sequence shown here is derived from an EMBL/GenBank/DDBJ whole genome shotgun (WGS) entry which is preliminary data.</text>
</comment>
<proteinExistence type="inferred from homology"/>
<evidence type="ECO:0000256" key="4">
    <source>
        <dbReference type="ARBA" id="ARBA00022519"/>
    </source>
</evidence>
<keyword evidence="6 9" id="KW-1133">Transmembrane helix</keyword>
<evidence type="ECO:0000259" key="10">
    <source>
        <dbReference type="Pfam" id="PF04290"/>
    </source>
</evidence>
<comment type="similarity">
    <text evidence="8 9">Belongs to the TRAP transporter small permease family.</text>
</comment>
<dbReference type="Proteomes" id="UP000580517">
    <property type="component" value="Unassembled WGS sequence"/>
</dbReference>
<evidence type="ECO:0000256" key="2">
    <source>
        <dbReference type="ARBA" id="ARBA00022448"/>
    </source>
</evidence>
<comment type="function">
    <text evidence="9">Part of the tripartite ATP-independent periplasmic (TRAP) transport system.</text>
</comment>
<keyword evidence="2 9" id="KW-0813">Transport</keyword>
<dbReference type="OrthoDB" id="2877624at2"/>
<dbReference type="Pfam" id="PF04290">
    <property type="entry name" value="DctQ"/>
    <property type="match status" value="1"/>
</dbReference>
<dbReference type="PANTHER" id="PTHR35011">
    <property type="entry name" value="2,3-DIKETO-L-GULONATE TRAP TRANSPORTER SMALL PERMEASE PROTEIN YIAM"/>
    <property type="match status" value="1"/>
</dbReference>
<evidence type="ECO:0000313" key="12">
    <source>
        <dbReference type="Proteomes" id="UP000580517"/>
    </source>
</evidence>
<feature type="transmembrane region" description="Helical" evidence="9">
    <location>
        <begin position="89"/>
        <end position="107"/>
    </location>
</feature>
<evidence type="ECO:0000256" key="1">
    <source>
        <dbReference type="ARBA" id="ARBA00004429"/>
    </source>
</evidence>
<dbReference type="PANTHER" id="PTHR35011:SF10">
    <property type="entry name" value="TRAP TRANSPORTER SMALL PERMEASE PROTEIN"/>
    <property type="match status" value="1"/>
</dbReference>